<sequence length="162" mass="18616">MRFGIALYYYGLNADPSHPIPYFHWASISSELRWSENDTTCYEIVRQDAVVWKWHFTRPDLAIESARFSGIVELGEFDGPTKLIDEIIRAWHPANVDEWSVTGPIGWTCATWVMKLAFDLEEQGYYNFPGGINVDNFYRTILEKGETLRDLKGVAVIPVLPL</sequence>
<comment type="caution">
    <text evidence="1">The sequence shown here is derived from an EMBL/GenBank/DDBJ whole genome shotgun (WGS) entry which is preliminary data.</text>
</comment>
<accession>A0AA39JXG8</accession>
<gene>
    <name evidence="1" type="ORF">EV420DRAFT_779522</name>
</gene>
<organism evidence="1 2">
    <name type="scientific">Armillaria tabescens</name>
    <name type="common">Ringless honey mushroom</name>
    <name type="synonym">Agaricus tabescens</name>
    <dbReference type="NCBI Taxonomy" id="1929756"/>
    <lineage>
        <taxon>Eukaryota</taxon>
        <taxon>Fungi</taxon>
        <taxon>Dikarya</taxon>
        <taxon>Basidiomycota</taxon>
        <taxon>Agaricomycotina</taxon>
        <taxon>Agaricomycetes</taxon>
        <taxon>Agaricomycetidae</taxon>
        <taxon>Agaricales</taxon>
        <taxon>Marasmiineae</taxon>
        <taxon>Physalacriaceae</taxon>
        <taxon>Desarmillaria</taxon>
    </lineage>
</organism>
<protein>
    <submittedName>
        <fullName evidence="1">Uncharacterized protein</fullName>
    </submittedName>
</protein>
<dbReference type="AlphaFoldDB" id="A0AA39JXG8"/>
<dbReference type="Proteomes" id="UP001175211">
    <property type="component" value="Unassembled WGS sequence"/>
</dbReference>
<evidence type="ECO:0000313" key="2">
    <source>
        <dbReference type="Proteomes" id="UP001175211"/>
    </source>
</evidence>
<dbReference type="RefSeq" id="XP_060326913.1">
    <property type="nucleotide sequence ID" value="XM_060483435.1"/>
</dbReference>
<keyword evidence="2" id="KW-1185">Reference proteome</keyword>
<dbReference type="GeneID" id="85366983"/>
<proteinExistence type="predicted"/>
<evidence type="ECO:0000313" key="1">
    <source>
        <dbReference type="EMBL" id="KAK0449621.1"/>
    </source>
</evidence>
<dbReference type="EMBL" id="JAUEPS010000038">
    <property type="protein sequence ID" value="KAK0449621.1"/>
    <property type="molecule type" value="Genomic_DNA"/>
</dbReference>
<reference evidence="1" key="1">
    <citation type="submission" date="2023-06" db="EMBL/GenBank/DDBJ databases">
        <authorList>
            <consortium name="Lawrence Berkeley National Laboratory"/>
            <person name="Ahrendt S."/>
            <person name="Sahu N."/>
            <person name="Indic B."/>
            <person name="Wong-Bajracharya J."/>
            <person name="Merenyi Z."/>
            <person name="Ke H.-M."/>
            <person name="Monk M."/>
            <person name="Kocsube S."/>
            <person name="Drula E."/>
            <person name="Lipzen A."/>
            <person name="Balint B."/>
            <person name="Henrissat B."/>
            <person name="Andreopoulos B."/>
            <person name="Martin F.M."/>
            <person name="Harder C.B."/>
            <person name="Rigling D."/>
            <person name="Ford K.L."/>
            <person name="Foster G.D."/>
            <person name="Pangilinan J."/>
            <person name="Papanicolaou A."/>
            <person name="Barry K."/>
            <person name="LaButti K."/>
            <person name="Viragh M."/>
            <person name="Koriabine M."/>
            <person name="Yan M."/>
            <person name="Riley R."/>
            <person name="Champramary S."/>
            <person name="Plett K.L."/>
            <person name="Tsai I.J."/>
            <person name="Slot J."/>
            <person name="Sipos G."/>
            <person name="Plett J."/>
            <person name="Nagy L.G."/>
            <person name="Grigoriev I.V."/>
        </authorList>
    </citation>
    <scope>NUCLEOTIDE SEQUENCE</scope>
    <source>
        <strain evidence="1">CCBAS 213</strain>
    </source>
</reference>
<name>A0AA39JXG8_ARMTA</name>